<keyword evidence="2" id="KW-1185">Reference proteome</keyword>
<comment type="caution">
    <text evidence="1">The sequence shown here is derived from an EMBL/GenBank/DDBJ whole genome shotgun (WGS) entry which is preliminary data.</text>
</comment>
<dbReference type="EMBL" id="CAJVPL010001665">
    <property type="protein sequence ID" value="CAG8582224.1"/>
    <property type="molecule type" value="Genomic_DNA"/>
</dbReference>
<dbReference type="PANTHER" id="PTHR34204:SF2">
    <property type="entry name" value="RNA-BINDING ASCH DOMAIN PROTEIN"/>
    <property type="match status" value="1"/>
</dbReference>
<accession>A0A9N9G3I7</accession>
<dbReference type="PANTHER" id="PTHR34204">
    <property type="entry name" value="RNA-BINDING ASCH DOMAIN PROTEIN"/>
    <property type="match status" value="1"/>
</dbReference>
<proteinExistence type="predicted"/>
<reference evidence="1" key="1">
    <citation type="submission" date="2021-06" db="EMBL/GenBank/DDBJ databases">
        <authorList>
            <person name="Kallberg Y."/>
            <person name="Tangrot J."/>
            <person name="Rosling A."/>
        </authorList>
    </citation>
    <scope>NUCLEOTIDE SEQUENCE</scope>
    <source>
        <strain evidence="1">MT106</strain>
    </source>
</reference>
<organism evidence="1 2">
    <name type="scientific">Ambispora gerdemannii</name>
    <dbReference type="NCBI Taxonomy" id="144530"/>
    <lineage>
        <taxon>Eukaryota</taxon>
        <taxon>Fungi</taxon>
        <taxon>Fungi incertae sedis</taxon>
        <taxon>Mucoromycota</taxon>
        <taxon>Glomeromycotina</taxon>
        <taxon>Glomeromycetes</taxon>
        <taxon>Archaeosporales</taxon>
        <taxon>Ambisporaceae</taxon>
        <taxon>Ambispora</taxon>
    </lineage>
</organism>
<dbReference type="Proteomes" id="UP000789831">
    <property type="component" value="Unassembled WGS sequence"/>
</dbReference>
<dbReference type="OrthoDB" id="112749at2759"/>
<name>A0A9N9G3I7_9GLOM</name>
<evidence type="ECO:0000313" key="2">
    <source>
        <dbReference type="Proteomes" id="UP000789831"/>
    </source>
</evidence>
<evidence type="ECO:0000313" key="1">
    <source>
        <dbReference type="EMBL" id="CAG8582224.1"/>
    </source>
</evidence>
<gene>
    <name evidence="1" type="ORF">AGERDE_LOCUS8182</name>
</gene>
<protein>
    <submittedName>
        <fullName evidence="1">6229_t:CDS:1</fullName>
    </submittedName>
</protein>
<sequence length="308" mass="35172">MNFTETLEKILKEKVKENSDNPLSWPKLCAFLLVLEPKRTTPSAEITLHLYDCISSCLLNQANDNVTQKAHSRFEKGILERPFYLALAEMLETCIIKNFGEFPQSLRTSKLFMLEIKNLSRLEKIEKEMKHLYNTVFINATYPLSDEQEQQFSKFLFEFLTTKDLNTFLGLRTTVGSAPQLPPSLQECLESFTKIYVKKSAKPKLKRSKTASFSANNTLTVGAKAHSKHFHRDVSDAFWGTCTGTEKQKNEQANRVLAKIITNAAWINLHSLPTLQISNNIDNDRASIIFRGFLEPQMPDGHTKGWVH</sequence>
<dbReference type="AlphaFoldDB" id="A0A9N9G3I7"/>